<evidence type="ECO:0008006" key="4">
    <source>
        <dbReference type="Google" id="ProtNLM"/>
    </source>
</evidence>
<keyword evidence="1" id="KW-0812">Transmembrane</keyword>
<comment type="caution">
    <text evidence="2">The sequence shown here is derived from an EMBL/GenBank/DDBJ whole genome shotgun (WGS) entry which is preliminary data.</text>
</comment>
<dbReference type="PATRIC" id="fig|270498.16.peg.414"/>
<feature type="transmembrane region" description="Helical" evidence="1">
    <location>
        <begin position="12"/>
        <end position="30"/>
    </location>
</feature>
<sequence>MNTNTTVKTGNKIWILLAAVGAVFIVIGVLRGEAFVVLTKAVNICLECIGIG</sequence>
<dbReference type="Proteomes" id="UP000034076">
    <property type="component" value="Unassembled WGS sequence"/>
</dbReference>
<dbReference type="InterPro" id="IPR047708">
    <property type="entry name" value="CD1871A-like"/>
</dbReference>
<name>A0A0M2NHL3_9FIRM</name>
<organism evidence="2 3">
    <name type="scientific">Christensenella hongkongensis</name>
    <dbReference type="NCBI Taxonomy" id="270498"/>
    <lineage>
        <taxon>Bacteria</taxon>
        <taxon>Bacillati</taxon>
        <taxon>Bacillota</taxon>
        <taxon>Clostridia</taxon>
        <taxon>Christensenellales</taxon>
        <taxon>Christensenellaceae</taxon>
        <taxon>Christensenella</taxon>
    </lineage>
</organism>
<accession>A0A0M2NHL3</accession>
<reference evidence="2 3" key="1">
    <citation type="submission" date="2015-04" db="EMBL/GenBank/DDBJ databases">
        <title>Draft genome sequence of bacteremic isolate Catabacter hongkongensis type strain HKU16T.</title>
        <authorList>
            <person name="Lau S.K."/>
            <person name="Teng J.L."/>
            <person name="Huang Y."/>
            <person name="Curreem S.O."/>
            <person name="Tsui S.K."/>
            <person name="Woo P.C."/>
        </authorList>
    </citation>
    <scope>NUCLEOTIDE SEQUENCE [LARGE SCALE GENOMIC DNA]</scope>
    <source>
        <strain evidence="2 3">HKU16</strain>
    </source>
</reference>
<evidence type="ECO:0000256" key="1">
    <source>
        <dbReference type="SAM" id="Phobius"/>
    </source>
</evidence>
<dbReference type="RefSeq" id="WP_046442747.1">
    <property type="nucleotide sequence ID" value="NZ_CAUERS010000011.1"/>
</dbReference>
<gene>
    <name evidence="2" type="ORF">CHK_0815</name>
</gene>
<protein>
    <recommendedName>
        <fullName evidence="4">Thioredoxin</fullName>
    </recommendedName>
</protein>
<keyword evidence="1" id="KW-0472">Membrane</keyword>
<proteinExistence type="predicted"/>
<evidence type="ECO:0000313" key="2">
    <source>
        <dbReference type="EMBL" id="KKI51648.1"/>
    </source>
</evidence>
<keyword evidence="1" id="KW-1133">Transmembrane helix</keyword>
<evidence type="ECO:0000313" key="3">
    <source>
        <dbReference type="Proteomes" id="UP000034076"/>
    </source>
</evidence>
<dbReference type="EMBL" id="LAYJ01000068">
    <property type="protein sequence ID" value="KKI51648.1"/>
    <property type="molecule type" value="Genomic_DNA"/>
</dbReference>
<keyword evidence="3" id="KW-1185">Reference proteome</keyword>
<dbReference type="AlphaFoldDB" id="A0A0M2NHL3"/>
<dbReference type="NCBIfam" id="NF040920">
    <property type="entry name" value="CD1871A_fam"/>
    <property type="match status" value="1"/>
</dbReference>